<gene>
    <name evidence="3" type="ORF">DPMN_044252</name>
</gene>
<feature type="transmembrane region" description="Helical" evidence="2">
    <location>
        <begin position="228"/>
        <end position="247"/>
    </location>
</feature>
<sequence length="251" mass="28347">MERSRPQYIESSKRLSIDYPTTESPNLGTDKYANSMHKANATQVPSKHHEVKSVQKIYSGRDVLSSRHQKRCRKSLSDSRSRDPSESEPYEGRQSSKSKIELVGHDQRHRDQKGSRTHDLSKARSSYTRRQMRTKRNDSCSSSSSYDRSRDRSRKDNKIGLIGVNTIICQKEERKETPQSLGLGHLGDIGNTTPKAVLHQSTTQENLYLDFTLVTHQANLTKCPIVDIMLVIMAILSGCLNICALMGREAG</sequence>
<evidence type="ECO:0000256" key="1">
    <source>
        <dbReference type="SAM" id="MobiDB-lite"/>
    </source>
</evidence>
<keyword evidence="2" id="KW-0812">Transmembrane</keyword>
<keyword evidence="4" id="KW-1185">Reference proteome</keyword>
<feature type="region of interest" description="Disordered" evidence="1">
    <location>
        <begin position="1"/>
        <end position="154"/>
    </location>
</feature>
<feature type="compositionally biased region" description="Basic and acidic residues" evidence="1">
    <location>
        <begin position="75"/>
        <end position="85"/>
    </location>
</feature>
<feature type="compositionally biased region" description="Basic and acidic residues" evidence="1">
    <location>
        <begin position="98"/>
        <end position="122"/>
    </location>
</feature>
<keyword evidence="2" id="KW-1133">Transmembrane helix</keyword>
<organism evidence="3 4">
    <name type="scientific">Dreissena polymorpha</name>
    <name type="common">Zebra mussel</name>
    <name type="synonym">Mytilus polymorpha</name>
    <dbReference type="NCBI Taxonomy" id="45954"/>
    <lineage>
        <taxon>Eukaryota</taxon>
        <taxon>Metazoa</taxon>
        <taxon>Spiralia</taxon>
        <taxon>Lophotrochozoa</taxon>
        <taxon>Mollusca</taxon>
        <taxon>Bivalvia</taxon>
        <taxon>Autobranchia</taxon>
        <taxon>Heteroconchia</taxon>
        <taxon>Euheterodonta</taxon>
        <taxon>Imparidentia</taxon>
        <taxon>Neoheterodontei</taxon>
        <taxon>Myida</taxon>
        <taxon>Dreissenoidea</taxon>
        <taxon>Dreissenidae</taxon>
        <taxon>Dreissena</taxon>
    </lineage>
</organism>
<evidence type="ECO:0000313" key="4">
    <source>
        <dbReference type="Proteomes" id="UP000828390"/>
    </source>
</evidence>
<evidence type="ECO:0000256" key="2">
    <source>
        <dbReference type="SAM" id="Phobius"/>
    </source>
</evidence>
<reference evidence="3" key="1">
    <citation type="journal article" date="2019" name="bioRxiv">
        <title>The Genome of the Zebra Mussel, Dreissena polymorpha: A Resource for Invasive Species Research.</title>
        <authorList>
            <person name="McCartney M.A."/>
            <person name="Auch B."/>
            <person name="Kono T."/>
            <person name="Mallez S."/>
            <person name="Zhang Y."/>
            <person name="Obille A."/>
            <person name="Becker A."/>
            <person name="Abrahante J.E."/>
            <person name="Garbe J."/>
            <person name="Badalamenti J.P."/>
            <person name="Herman A."/>
            <person name="Mangelson H."/>
            <person name="Liachko I."/>
            <person name="Sullivan S."/>
            <person name="Sone E.D."/>
            <person name="Koren S."/>
            <person name="Silverstein K.A.T."/>
            <person name="Beckman K.B."/>
            <person name="Gohl D.M."/>
        </authorList>
    </citation>
    <scope>NUCLEOTIDE SEQUENCE</scope>
    <source>
        <strain evidence="3">Duluth1</strain>
        <tissue evidence="3">Whole animal</tissue>
    </source>
</reference>
<reference evidence="3" key="2">
    <citation type="submission" date="2020-11" db="EMBL/GenBank/DDBJ databases">
        <authorList>
            <person name="McCartney M.A."/>
            <person name="Auch B."/>
            <person name="Kono T."/>
            <person name="Mallez S."/>
            <person name="Becker A."/>
            <person name="Gohl D.M."/>
            <person name="Silverstein K.A.T."/>
            <person name="Koren S."/>
            <person name="Bechman K.B."/>
            <person name="Herman A."/>
            <person name="Abrahante J.E."/>
            <person name="Garbe J."/>
        </authorList>
    </citation>
    <scope>NUCLEOTIDE SEQUENCE</scope>
    <source>
        <strain evidence="3">Duluth1</strain>
        <tissue evidence="3">Whole animal</tissue>
    </source>
</reference>
<accession>A0A9D4D470</accession>
<name>A0A9D4D470_DREPO</name>
<comment type="caution">
    <text evidence="3">The sequence shown here is derived from an EMBL/GenBank/DDBJ whole genome shotgun (WGS) entry which is preliminary data.</text>
</comment>
<dbReference type="AlphaFoldDB" id="A0A9D4D470"/>
<keyword evidence="2" id="KW-0472">Membrane</keyword>
<protein>
    <submittedName>
        <fullName evidence="3">Uncharacterized protein</fullName>
    </submittedName>
</protein>
<dbReference type="EMBL" id="JAIWYP010000011">
    <property type="protein sequence ID" value="KAH3737659.1"/>
    <property type="molecule type" value="Genomic_DNA"/>
</dbReference>
<proteinExistence type="predicted"/>
<dbReference type="Proteomes" id="UP000828390">
    <property type="component" value="Unassembled WGS sequence"/>
</dbReference>
<evidence type="ECO:0000313" key="3">
    <source>
        <dbReference type="EMBL" id="KAH3737659.1"/>
    </source>
</evidence>
<feature type="compositionally biased region" description="Basic and acidic residues" evidence="1">
    <location>
        <begin position="1"/>
        <end position="16"/>
    </location>
</feature>